<reference evidence="2" key="1">
    <citation type="journal article" date="2022" name="bioRxiv">
        <title>Genomics of Preaxostyla Flagellates Illuminates Evolutionary Transitions and the Path Towards Mitochondrial Loss.</title>
        <authorList>
            <person name="Novak L.V.F."/>
            <person name="Treitli S.C."/>
            <person name="Pyrih J."/>
            <person name="Halakuc P."/>
            <person name="Pipaliya S.V."/>
            <person name="Vacek V."/>
            <person name="Brzon O."/>
            <person name="Soukal P."/>
            <person name="Eme L."/>
            <person name="Dacks J.B."/>
            <person name="Karnkowska A."/>
            <person name="Elias M."/>
            <person name="Hampl V."/>
        </authorList>
    </citation>
    <scope>NUCLEOTIDE SEQUENCE</scope>
    <source>
        <strain evidence="2">RCP-MX</strain>
    </source>
</reference>
<protein>
    <submittedName>
        <fullName evidence="2">Uncharacterized protein</fullName>
    </submittedName>
</protein>
<dbReference type="Proteomes" id="UP001141327">
    <property type="component" value="Unassembled WGS sequence"/>
</dbReference>
<proteinExistence type="predicted"/>
<sequence>MLRQKYNKDFMVPLIGTLSRNPELDDSIIPREKEPGVPEEERKERVRKRTKAEERFEERNFHEYMKDNYSQTQIIETIKQLRPYVPSRIFNATIFAKQNFIRVTPEMYRELKAQVFDLSPDVIADMEHEYNVASHAKGYLRLESLGTLTSLSAFGGAIQLNAIYFRNAASTDAQPSPSLLHHLRSPAASSASMLLGANTPHLWQWTAAQWSRTTSASSLGWSTSRVDFRVIYWLVRILARHALTSVESVKY</sequence>
<keyword evidence="3" id="KW-1185">Reference proteome</keyword>
<dbReference type="EMBL" id="JAPMOS010000006">
    <property type="protein sequence ID" value="KAJ4461791.1"/>
    <property type="molecule type" value="Genomic_DNA"/>
</dbReference>
<feature type="region of interest" description="Disordered" evidence="1">
    <location>
        <begin position="23"/>
        <end position="45"/>
    </location>
</feature>
<name>A0ABQ8UUP1_9EUKA</name>
<comment type="caution">
    <text evidence="2">The sequence shown here is derived from an EMBL/GenBank/DDBJ whole genome shotgun (WGS) entry which is preliminary data.</text>
</comment>
<evidence type="ECO:0000313" key="2">
    <source>
        <dbReference type="EMBL" id="KAJ4461791.1"/>
    </source>
</evidence>
<accession>A0ABQ8UUP1</accession>
<evidence type="ECO:0000313" key="3">
    <source>
        <dbReference type="Proteomes" id="UP001141327"/>
    </source>
</evidence>
<feature type="compositionally biased region" description="Basic and acidic residues" evidence="1">
    <location>
        <begin position="28"/>
        <end position="44"/>
    </location>
</feature>
<evidence type="ECO:0000256" key="1">
    <source>
        <dbReference type="SAM" id="MobiDB-lite"/>
    </source>
</evidence>
<gene>
    <name evidence="2" type="ORF">PAPYR_1937</name>
</gene>
<organism evidence="2 3">
    <name type="scientific">Paratrimastix pyriformis</name>
    <dbReference type="NCBI Taxonomy" id="342808"/>
    <lineage>
        <taxon>Eukaryota</taxon>
        <taxon>Metamonada</taxon>
        <taxon>Preaxostyla</taxon>
        <taxon>Paratrimastigidae</taxon>
        <taxon>Paratrimastix</taxon>
    </lineage>
</organism>